<dbReference type="PANTHER" id="PTHR31001">
    <property type="entry name" value="UNCHARACTERIZED TRANSCRIPTIONAL REGULATORY PROTEIN"/>
    <property type="match status" value="1"/>
</dbReference>
<feature type="domain" description="Xylanolytic transcriptional activator regulatory" evidence="3">
    <location>
        <begin position="201"/>
        <end position="293"/>
    </location>
</feature>
<evidence type="ECO:0000313" key="4">
    <source>
        <dbReference type="EMBL" id="KAK7061133.1"/>
    </source>
</evidence>
<dbReference type="Pfam" id="PF04082">
    <property type="entry name" value="Fungal_trans"/>
    <property type="match status" value="1"/>
</dbReference>
<proteinExistence type="predicted"/>
<reference evidence="4 5" key="1">
    <citation type="submission" date="2024-01" db="EMBL/GenBank/DDBJ databases">
        <title>A draft genome for a cacao thread blight-causing isolate of Paramarasmius palmivorus.</title>
        <authorList>
            <person name="Baruah I.K."/>
            <person name="Bukari Y."/>
            <person name="Amoako-Attah I."/>
            <person name="Meinhardt L.W."/>
            <person name="Bailey B.A."/>
            <person name="Cohen S.P."/>
        </authorList>
    </citation>
    <scope>NUCLEOTIDE SEQUENCE [LARGE SCALE GENOMIC DNA]</scope>
    <source>
        <strain evidence="4 5">GH-12</strain>
    </source>
</reference>
<dbReference type="GO" id="GO:0008270">
    <property type="term" value="F:zinc ion binding"/>
    <property type="evidence" value="ECO:0007669"/>
    <property type="project" value="InterPro"/>
</dbReference>
<comment type="caution">
    <text evidence="4">The sequence shown here is derived from an EMBL/GenBank/DDBJ whole genome shotgun (WGS) entry which is preliminary data.</text>
</comment>
<dbReference type="GO" id="GO:0006351">
    <property type="term" value="P:DNA-templated transcription"/>
    <property type="evidence" value="ECO:0007669"/>
    <property type="project" value="InterPro"/>
</dbReference>
<dbReference type="GO" id="GO:0003677">
    <property type="term" value="F:DNA binding"/>
    <property type="evidence" value="ECO:0007669"/>
    <property type="project" value="InterPro"/>
</dbReference>
<name>A0AAW0E8Q1_9AGAR</name>
<gene>
    <name evidence="4" type="ORF">VNI00_000869</name>
</gene>
<dbReference type="InterPro" id="IPR050613">
    <property type="entry name" value="Sec_Metabolite_Reg"/>
</dbReference>
<keyword evidence="5" id="KW-1185">Reference proteome</keyword>
<evidence type="ECO:0000259" key="3">
    <source>
        <dbReference type="Pfam" id="PF04082"/>
    </source>
</evidence>
<keyword evidence="2" id="KW-0539">Nucleus</keyword>
<dbReference type="AlphaFoldDB" id="A0AAW0E8Q1"/>
<dbReference type="EMBL" id="JAYKXP010000002">
    <property type="protein sequence ID" value="KAK7061133.1"/>
    <property type="molecule type" value="Genomic_DNA"/>
</dbReference>
<dbReference type="Proteomes" id="UP001383192">
    <property type="component" value="Unassembled WGS sequence"/>
</dbReference>
<accession>A0AAW0E8Q1</accession>
<evidence type="ECO:0000256" key="2">
    <source>
        <dbReference type="ARBA" id="ARBA00023242"/>
    </source>
</evidence>
<evidence type="ECO:0000313" key="5">
    <source>
        <dbReference type="Proteomes" id="UP001383192"/>
    </source>
</evidence>
<protein>
    <recommendedName>
        <fullName evidence="3">Xylanolytic transcriptional activator regulatory domain-containing protein</fullName>
    </recommendedName>
</protein>
<dbReference type="PANTHER" id="PTHR31001:SF56">
    <property type="entry name" value="ZN(2)-C6 FUNGAL-TYPE DOMAIN-CONTAINING PROTEIN"/>
    <property type="match status" value="1"/>
</dbReference>
<dbReference type="GO" id="GO:0005634">
    <property type="term" value="C:nucleus"/>
    <property type="evidence" value="ECO:0007669"/>
    <property type="project" value="UniProtKB-SubCell"/>
</dbReference>
<dbReference type="CDD" id="cd12148">
    <property type="entry name" value="fungal_TF_MHR"/>
    <property type="match status" value="1"/>
</dbReference>
<evidence type="ECO:0000256" key="1">
    <source>
        <dbReference type="ARBA" id="ARBA00004123"/>
    </source>
</evidence>
<comment type="subcellular location">
    <subcellularLocation>
        <location evidence="1">Nucleus</location>
    </subcellularLocation>
</comment>
<dbReference type="InterPro" id="IPR007219">
    <property type="entry name" value="XnlR_reg_dom"/>
</dbReference>
<sequence>MTELHEKIHELASRVRELEDALRVDHAQLTGEQHPLLSEELLKIKAPLQREAPAIRNGVVKQEEEPNPDVVDAFGSLSIDMSGKTKYFGHIANSVLFLQNESGEDDEQDNHLAMLQSVLPIQILNRASALPMSATITPDTEAVSLQTLHWYLPSAQRAAELREIYYRYAAWMYNPVSQEVFDYEIFDHFYGQQQPYGDDPQLAHRLSVLFMVLAIGSLMDRSLPPYNLDAEKYHQLAKAALHQNCFLDAPTISAVQALFLMTYYLFIADRHGTGNGARWATMGLAVKLSQSTAIVDDGTEWTPMKPKDVDNSSGRFLHMTPGSVIPSDVLHHSLCPILTARCRMGLNPLKTRYGIFHAWKHRFVSECMNLLHDQAFGAKTPTYATVLQLDRKLRAFPVPPALQVVGFGNGSGDAQGTGFETDMLTLQRHIVLAIREMNLLYLHRSFFARAISDHPKDPLGSPYGTSVIAAYRSAGSLVALMRNLHTQLKEPNCPRIHRD</sequence>
<organism evidence="4 5">
    <name type="scientific">Paramarasmius palmivorus</name>
    <dbReference type="NCBI Taxonomy" id="297713"/>
    <lineage>
        <taxon>Eukaryota</taxon>
        <taxon>Fungi</taxon>
        <taxon>Dikarya</taxon>
        <taxon>Basidiomycota</taxon>
        <taxon>Agaricomycotina</taxon>
        <taxon>Agaricomycetes</taxon>
        <taxon>Agaricomycetidae</taxon>
        <taxon>Agaricales</taxon>
        <taxon>Marasmiineae</taxon>
        <taxon>Marasmiaceae</taxon>
        <taxon>Paramarasmius</taxon>
    </lineage>
</organism>